<protein>
    <submittedName>
        <fullName evidence="2">Uncharacterized protein</fullName>
    </submittedName>
</protein>
<feature type="transmembrane region" description="Helical" evidence="1">
    <location>
        <begin position="20"/>
        <end position="45"/>
    </location>
</feature>
<gene>
    <name evidence="2" type="ORF">BpHYR1_025625</name>
</gene>
<sequence>VRTFRSRKTANLLLDFNLDYVFALIILNQTTFSQGLIQYSIFWYWKFITLLENDLEVDRKLKWRHNFFMFYLETNSICKSCDPNRQILILQLKLIHI</sequence>
<reference evidence="2 3" key="1">
    <citation type="journal article" date="2018" name="Sci. Rep.">
        <title>Genomic signatures of local adaptation to the degree of environmental predictability in rotifers.</title>
        <authorList>
            <person name="Franch-Gras L."/>
            <person name="Hahn C."/>
            <person name="Garcia-Roger E.M."/>
            <person name="Carmona M.J."/>
            <person name="Serra M."/>
            <person name="Gomez A."/>
        </authorList>
    </citation>
    <scope>NUCLEOTIDE SEQUENCE [LARGE SCALE GENOMIC DNA]</scope>
    <source>
        <strain evidence="2">HYR1</strain>
    </source>
</reference>
<name>A0A3M7STW2_BRAPC</name>
<feature type="non-terminal residue" evidence="2">
    <location>
        <position position="1"/>
    </location>
</feature>
<keyword evidence="1" id="KW-1133">Transmembrane helix</keyword>
<accession>A0A3M7STW2</accession>
<evidence type="ECO:0000313" key="3">
    <source>
        <dbReference type="Proteomes" id="UP000276133"/>
    </source>
</evidence>
<dbReference type="EMBL" id="REGN01000772">
    <property type="protein sequence ID" value="RNA39243.1"/>
    <property type="molecule type" value="Genomic_DNA"/>
</dbReference>
<dbReference type="AlphaFoldDB" id="A0A3M7STW2"/>
<dbReference type="Proteomes" id="UP000276133">
    <property type="component" value="Unassembled WGS sequence"/>
</dbReference>
<evidence type="ECO:0000256" key="1">
    <source>
        <dbReference type="SAM" id="Phobius"/>
    </source>
</evidence>
<organism evidence="2 3">
    <name type="scientific">Brachionus plicatilis</name>
    <name type="common">Marine rotifer</name>
    <name type="synonym">Brachionus muelleri</name>
    <dbReference type="NCBI Taxonomy" id="10195"/>
    <lineage>
        <taxon>Eukaryota</taxon>
        <taxon>Metazoa</taxon>
        <taxon>Spiralia</taxon>
        <taxon>Gnathifera</taxon>
        <taxon>Rotifera</taxon>
        <taxon>Eurotatoria</taxon>
        <taxon>Monogononta</taxon>
        <taxon>Pseudotrocha</taxon>
        <taxon>Ploima</taxon>
        <taxon>Brachionidae</taxon>
        <taxon>Brachionus</taxon>
    </lineage>
</organism>
<evidence type="ECO:0000313" key="2">
    <source>
        <dbReference type="EMBL" id="RNA39243.1"/>
    </source>
</evidence>
<comment type="caution">
    <text evidence="2">The sequence shown here is derived from an EMBL/GenBank/DDBJ whole genome shotgun (WGS) entry which is preliminary data.</text>
</comment>
<keyword evidence="1" id="KW-0472">Membrane</keyword>
<proteinExistence type="predicted"/>
<keyword evidence="1" id="KW-0812">Transmembrane</keyword>
<keyword evidence="3" id="KW-1185">Reference proteome</keyword>